<evidence type="ECO:0000256" key="6">
    <source>
        <dbReference type="ARBA" id="ARBA00022723"/>
    </source>
</evidence>
<dbReference type="GO" id="GO:0006048">
    <property type="term" value="P:UDP-N-acetylglucosamine biosynthetic process"/>
    <property type="evidence" value="ECO:0007669"/>
    <property type="project" value="TreeGrafter"/>
</dbReference>
<keyword evidence="8" id="KW-0413">Isomerase</keyword>
<gene>
    <name evidence="13" type="primary">LOC115227617</name>
</gene>
<dbReference type="PANTHER" id="PTHR45955">
    <property type="entry name" value="PHOSPHOACETYLGLUCOSAMINE MUTASE"/>
    <property type="match status" value="1"/>
</dbReference>
<reference evidence="13" key="1">
    <citation type="submission" date="2025-08" db="UniProtKB">
        <authorList>
            <consortium name="RefSeq"/>
        </authorList>
    </citation>
    <scope>IDENTIFICATION</scope>
</reference>
<comment type="cofactor">
    <cofactor evidence="2">
        <name>Mg(2+)</name>
        <dbReference type="ChEBI" id="CHEBI:18420"/>
    </cofactor>
</comment>
<evidence type="ECO:0000256" key="5">
    <source>
        <dbReference type="ARBA" id="ARBA00012731"/>
    </source>
</evidence>
<proteinExistence type="inferred from homology"/>
<name>A0A6P7TWE4_9MOLL</name>
<dbReference type="SUPFAM" id="SSF53738">
    <property type="entry name" value="Phosphoglucomutase, first 3 domains"/>
    <property type="match status" value="1"/>
</dbReference>
<evidence type="ECO:0000256" key="3">
    <source>
        <dbReference type="ARBA" id="ARBA00004865"/>
    </source>
</evidence>
<evidence type="ECO:0000256" key="9">
    <source>
        <dbReference type="ARBA" id="ARBA00031926"/>
    </source>
</evidence>
<dbReference type="InterPro" id="IPR016055">
    <property type="entry name" value="A-D-PHexomutase_a/b/a-I/II/III"/>
</dbReference>
<accession>A0A6P7TWE4</accession>
<dbReference type="Proteomes" id="UP000515154">
    <property type="component" value="Unplaced"/>
</dbReference>
<dbReference type="KEGG" id="osn:115227617"/>
<keyword evidence="7" id="KW-0460">Magnesium</keyword>
<dbReference type="InterPro" id="IPR005844">
    <property type="entry name" value="A-D-PHexomutase_a/b/a-I"/>
</dbReference>
<keyword evidence="12" id="KW-1185">Reference proteome</keyword>
<evidence type="ECO:0000313" key="12">
    <source>
        <dbReference type="Proteomes" id="UP000515154"/>
    </source>
</evidence>
<organism evidence="12 13">
    <name type="scientific">Octopus sinensis</name>
    <name type="common">East Asian common octopus</name>
    <dbReference type="NCBI Taxonomy" id="2607531"/>
    <lineage>
        <taxon>Eukaryota</taxon>
        <taxon>Metazoa</taxon>
        <taxon>Spiralia</taxon>
        <taxon>Lophotrochozoa</taxon>
        <taxon>Mollusca</taxon>
        <taxon>Cephalopoda</taxon>
        <taxon>Coleoidea</taxon>
        <taxon>Octopodiformes</taxon>
        <taxon>Octopoda</taxon>
        <taxon>Incirrata</taxon>
        <taxon>Octopodidae</taxon>
        <taxon>Octopus</taxon>
    </lineage>
</organism>
<evidence type="ECO:0000256" key="8">
    <source>
        <dbReference type="ARBA" id="ARBA00023235"/>
    </source>
</evidence>
<sequence length="166" mass="18634">MVLPSCHFIYVEKDKKICYVYIFLFFRATDLTHVMFRMGILAVLRSKCTKATIGAMITASHNPVEDNGIKIVDPMGDMLAASWEKYAIELANVSDSKIDSVMMKIIKSEDIDMNVKGSVFLAKDTRPSCVTLATGFLKAVEALSSDFNDFGKYNNNNSLFMLFFII</sequence>
<dbReference type="GO" id="GO:0005975">
    <property type="term" value="P:carbohydrate metabolic process"/>
    <property type="evidence" value="ECO:0007669"/>
    <property type="project" value="InterPro"/>
</dbReference>
<evidence type="ECO:0000259" key="11">
    <source>
        <dbReference type="Pfam" id="PF02878"/>
    </source>
</evidence>
<dbReference type="Pfam" id="PF02878">
    <property type="entry name" value="PGM_PMM_I"/>
    <property type="match status" value="1"/>
</dbReference>
<protein>
    <recommendedName>
        <fullName evidence="5">phosphoacetylglucosamine mutase</fullName>
        <ecNumber evidence="5">5.4.2.3</ecNumber>
    </recommendedName>
    <alternativeName>
        <fullName evidence="10">Acetylglucosamine phosphomutase</fullName>
    </alternativeName>
    <alternativeName>
        <fullName evidence="9">N-acetylglucosamine-phosphate mutase</fullName>
    </alternativeName>
</protein>
<comment type="similarity">
    <text evidence="4">Belongs to the phosphohexose mutase family.</text>
</comment>
<comment type="catalytic activity">
    <reaction evidence="1">
        <text>N-acetyl-alpha-D-glucosamine 1-phosphate = N-acetyl-D-glucosamine 6-phosphate</text>
        <dbReference type="Rhea" id="RHEA:23804"/>
        <dbReference type="ChEBI" id="CHEBI:57513"/>
        <dbReference type="ChEBI" id="CHEBI:57776"/>
        <dbReference type="EC" id="5.4.2.3"/>
    </reaction>
</comment>
<dbReference type="RefSeq" id="XP_029654250.2">
    <property type="nucleotide sequence ID" value="XM_029798390.2"/>
</dbReference>
<evidence type="ECO:0000256" key="10">
    <source>
        <dbReference type="ARBA" id="ARBA00032065"/>
    </source>
</evidence>
<feature type="domain" description="Alpha-D-phosphohexomutase alpha/beta/alpha" evidence="11">
    <location>
        <begin position="49"/>
        <end position="83"/>
    </location>
</feature>
<evidence type="ECO:0000256" key="1">
    <source>
        <dbReference type="ARBA" id="ARBA00000558"/>
    </source>
</evidence>
<evidence type="ECO:0000313" key="13">
    <source>
        <dbReference type="RefSeq" id="XP_029654250.2"/>
    </source>
</evidence>
<evidence type="ECO:0000256" key="4">
    <source>
        <dbReference type="ARBA" id="ARBA00010231"/>
    </source>
</evidence>
<comment type="pathway">
    <text evidence="3">Nucleotide-sugar biosynthesis; UDP-N-acetyl-alpha-D-glucosamine biosynthesis; N-acetyl-alpha-D-glucosamine 1-phosphate from alpha-D-glucosamine 6-phosphate (route I): step 2/2.</text>
</comment>
<dbReference type="GO" id="GO:0046872">
    <property type="term" value="F:metal ion binding"/>
    <property type="evidence" value="ECO:0007669"/>
    <property type="project" value="UniProtKB-KW"/>
</dbReference>
<dbReference type="AlphaFoldDB" id="A0A6P7TWE4"/>
<dbReference type="FunFam" id="3.40.120.10:FF:000013">
    <property type="entry name" value="Phosphoacetylglucosamine mutase"/>
    <property type="match status" value="1"/>
</dbReference>
<evidence type="ECO:0000256" key="7">
    <source>
        <dbReference type="ARBA" id="ARBA00022842"/>
    </source>
</evidence>
<dbReference type="PANTHER" id="PTHR45955:SF1">
    <property type="entry name" value="PHOSPHOACETYLGLUCOSAMINE MUTASE"/>
    <property type="match status" value="1"/>
</dbReference>
<keyword evidence="6" id="KW-0479">Metal-binding</keyword>
<dbReference type="Gene3D" id="3.40.120.10">
    <property type="entry name" value="Alpha-D-Glucose-1,6-Bisphosphate, subunit A, domain 3"/>
    <property type="match status" value="1"/>
</dbReference>
<evidence type="ECO:0000256" key="2">
    <source>
        <dbReference type="ARBA" id="ARBA00001946"/>
    </source>
</evidence>
<dbReference type="EC" id="5.4.2.3" evidence="5"/>
<dbReference type="GO" id="GO:0004610">
    <property type="term" value="F:phosphoacetylglucosamine mutase activity"/>
    <property type="evidence" value="ECO:0007669"/>
    <property type="project" value="UniProtKB-EC"/>
</dbReference>